<reference evidence="1 3" key="1">
    <citation type="submission" date="2015-02" db="EMBL/GenBank/DDBJ databases">
        <authorList>
            <person name="Chooi Y.-H."/>
        </authorList>
    </citation>
    <scope>NUCLEOTIDE SEQUENCE [LARGE SCALE GENOMIC DNA]</scope>
    <source>
        <strain evidence="1">E3</strain>
    </source>
</reference>
<proteinExistence type="predicted"/>
<dbReference type="AlphaFoldDB" id="A0A0G4IXM7"/>
<name>A0A0G4IXM7_PLABS</name>
<geneLocation type="mitochondrion" evidence="2"/>
<evidence type="ECO:0000313" key="2">
    <source>
        <dbReference type="EMBL" id="SPR02106.1"/>
    </source>
</evidence>
<keyword evidence="2" id="KW-0496">Mitochondrion</keyword>
<accession>A0A0G4IXM7</accession>
<dbReference type="OrthoDB" id="16535at2759"/>
<dbReference type="EMBL" id="CDSF01000094">
    <property type="protein sequence ID" value="CEO99801.1"/>
    <property type="molecule type" value="Genomic_DNA"/>
</dbReference>
<keyword evidence="3" id="KW-1185">Reference proteome</keyword>
<organism evidence="1 3">
    <name type="scientific">Plasmodiophora brassicae</name>
    <name type="common">Clubroot disease agent</name>
    <dbReference type="NCBI Taxonomy" id="37360"/>
    <lineage>
        <taxon>Eukaryota</taxon>
        <taxon>Sar</taxon>
        <taxon>Rhizaria</taxon>
        <taxon>Endomyxa</taxon>
        <taxon>Phytomyxea</taxon>
        <taxon>Plasmodiophorida</taxon>
        <taxon>Plasmodiophoridae</taxon>
        <taxon>Plasmodiophora</taxon>
    </lineage>
</organism>
<dbReference type="Proteomes" id="UP000039324">
    <property type="component" value="Unassembled WGS sequence"/>
</dbReference>
<dbReference type="Proteomes" id="UP000290189">
    <property type="component" value="Unassembled WGS sequence"/>
</dbReference>
<evidence type="ECO:0000313" key="1">
    <source>
        <dbReference type="EMBL" id="CEO99801.1"/>
    </source>
</evidence>
<reference evidence="2 4" key="2">
    <citation type="submission" date="2018-03" db="EMBL/GenBank/DDBJ databases">
        <authorList>
            <person name="Fogelqvist J."/>
        </authorList>
    </citation>
    <scope>NUCLEOTIDE SEQUENCE [LARGE SCALE GENOMIC DNA]</scope>
</reference>
<evidence type="ECO:0000313" key="3">
    <source>
        <dbReference type="Proteomes" id="UP000039324"/>
    </source>
</evidence>
<dbReference type="EMBL" id="OVEO01000020">
    <property type="protein sequence ID" value="SPR02106.1"/>
    <property type="molecule type" value="Genomic_DNA"/>
</dbReference>
<evidence type="ECO:0000313" key="4">
    <source>
        <dbReference type="Proteomes" id="UP000290189"/>
    </source>
</evidence>
<protein>
    <submittedName>
        <fullName evidence="1">Uncharacterized protein</fullName>
    </submittedName>
</protein>
<gene>
    <name evidence="1" type="ORF">PBRA_007535</name>
    <name evidence="2" type="ORF">PLBR_LOCUS9321</name>
</gene>
<sequence>MWKRAATDAYGRVADLVAAAGMDRGRPGDITRRWLQHHSGARTGAAGMVVSSGQFDDLVRFGEERPARALLFPKGTVPGLIYCVFNRHCFLFLKEGAYKARASPFFVVTMYGALCPTKGIALVRGEFTDDARRADHRTGRILHLLVGEMTNPDPDVFRPP</sequence>